<evidence type="ECO:0000313" key="2">
    <source>
        <dbReference type="EMBL" id="HGT38742.1"/>
    </source>
</evidence>
<dbReference type="AlphaFoldDB" id="A0A7C4LJL8"/>
<comment type="caution">
    <text evidence="2">The sequence shown here is derived from an EMBL/GenBank/DDBJ whole genome shotgun (WGS) entry which is preliminary data.</text>
</comment>
<name>A0A7C4LJL8_9PLAN</name>
<evidence type="ECO:0000256" key="1">
    <source>
        <dbReference type="SAM" id="MobiDB-lite"/>
    </source>
</evidence>
<dbReference type="EMBL" id="DSVQ01000012">
    <property type="protein sequence ID" value="HGT38742.1"/>
    <property type="molecule type" value="Genomic_DNA"/>
</dbReference>
<proteinExistence type="predicted"/>
<reference evidence="2" key="1">
    <citation type="journal article" date="2020" name="mSystems">
        <title>Genome- and Community-Level Interaction Insights into Carbon Utilization and Element Cycling Functions of Hydrothermarchaeota in Hydrothermal Sediment.</title>
        <authorList>
            <person name="Zhou Z."/>
            <person name="Liu Y."/>
            <person name="Xu W."/>
            <person name="Pan J."/>
            <person name="Luo Z.H."/>
            <person name="Li M."/>
        </authorList>
    </citation>
    <scope>NUCLEOTIDE SEQUENCE [LARGE SCALE GENOMIC DNA]</scope>
    <source>
        <strain evidence="2">SpSt-508</strain>
    </source>
</reference>
<organism evidence="2">
    <name type="scientific">Schlesneria paludicola</name>
    <dbReference type="NCBI Taxonomy" id="360056"/>
    <lineage>
        <taxon>Bacteria</taxon>
        <taxon>Pseudomonadati</taxon>
        <taxon>Planctomycetota</taxon>
        <taxon>Planctomycetia</taxon>
        <taxon>Planctomycetales</taxon>
        <taxon>Planctomycetaceae</taxon>
        <taxon>Schlesneria</taxon>
    </lineage>
</organism>
<protein>
    <submittedName>
        <fullName evidence="2">Uncharacterized protein</fullName>
    </submittedName>
</protein>
<feature type="region of interest" description="Disordered" evidence="1">
    <location>
        <begin position="1"/>
        <end position="27"/>
    </location>
</feature>
<sequence>MHASLVKEGPRNEGPAHEGPAPPAAGADDPFAVVKRFAFTGLQLQGMSRLQERAVQQSLGLTEGQIAAFAVYREEVERLRKEFQNIPAATWEQTIDAVYVPVAERYRAVIERTLTPEQQFELLKQVVRRQRGAIALLAPGVPEYLELTPQQVTAICQIVDRNRRTANLEGVAHNPLEIARLMRVMSQARAEAERHLSAAQLQKWHALLGQ</sequence>
<gene>
    <name evidence="2" type="ORF">ENS64_05695</name>
</gene>
<accession>A0A7C4LJL8</accession>